<organism evidence="1 2">
    <name type="scientific">Novosphingobium jiangmenense</name>
    <dbReference type="NCBI Taxonomy" id="2791981"/>
    <lineage>
        <taxon>Bacteria</taxon>
        <taxon>Pseudomonadati</taxon>
        <taxon>Pseudomonadota</taxon>
        <taxon>Alphaproteobacteria</taxon>
        <taxon>Sphingomonadales</taxon>
        <taxon>Sphingomonadaceae</taxon>
        <taxon>Novosphingobium</taxon>
    </lineage>
</organism>
<comment type="caution">
    <text evidence="1">The sequence shown here is derived from an EMBL/GenBank/DDBJ whole genome shotgun (WGS) entry which is preliminary data.</text>
</comment>
<accession>A0ABS0HAX8</accession>
<dbReference type="RefSeq" id="WP_196273824.1">
    <property type="nucleotide sequence ID" value="NZ_JADQDC010000001.1"/>
</dbReference>
<dbReference type="Proteomes" id="UP000600799">
    <property type="component" value="Unassembled WGS sequence"/>
</dbReference>
<evidence type="ECO:0000313" key="1">
    <source>
        <dbReference type="EMBL" id="MBF9149438.1"/>
    </source>
</evidence>
<keyword evidence="2" id="KW-1185">Reference proteome</keyword>
<reference evidence="1 2" key="1">
    <citation type="submission" date="2020-11" db="EMBL/GenBank/DDBJ databases">
        <title>The genome sequence of Novosphingobium sp. 1Y9A.</title>
        <authorList>
            <person name="Liu Y."/>
        </authorList>
    </citation>
    <scope>NUCLEOTIDE SEQUENCE [LARGE SCALE GENOMIC DNA]</scope>
    <source>
        <strain evidence="1 2">1Y9A</strain>
    </source>
</reference>
<gene>
    <name evidence="1" type="ORF">I2488_00340</name>
</gene>
<protein>
    <submittedName>
        <fullName evidence="1">Uncharacterized protein</fullName>
    </submittedName>
</protein>
<sequence length="119" mass="13344">MTQEIDWIARSGARAKGGRPAFFDEMAVDRLFSLALSLTAELAATRERLDTVERLLEAQGSLSRDAIENFRPDMGAGEERGIAMRAYIARVMRGFQQEVEAMENPDPPVTDWVERLSRG</sequence>
<dbReference type="EMBL" id="JADQDC010000001">
    <property type="protein sequence ID" value="MBF9149438.1"/>
    <property type="molecule type" value="Genomic_DNA"/>
</dbReference>
<proteinExistence type="predicted"/>
<evidence type="ECO:0000313" key="2">
    <source>
        <dbReference type="Proteomes" id="UP000600799"/>
    </source>
</evidence>
<name>A0ABS0HAX8_9SPHN</name>